<comment type="caution">
    <text evidence="1">The sequence shown here is derived from an EMBL/GenBank/DDBJ whole genome shotgun (WGS) entry which is preliminary data.</text>
</comment>
<protein>
    <submittedName>
        <fullName evidence="1">Helix-turn-helix domain-containing protein</fullName>
    </submittedName>
</protein>
<evidence type="ECO:0000313" key="1">
    <source>
        <dbReference type="EMBL" id="MDP7739296.1"/>
    </source>
</evidence>
<organism evidence="1 2">
    <name type="scientific">Mycobacterium paragordonae</name>
    <dbReference type="NCBI Taxonomy" id="1389713"/>
    <lineage>
        <taxon>Bacteria</taxon>
        <taxon>Bacillati</taxon>
        <taxon>Actinomycetota</taxon>
        <taxon>Actinomycetes</taxon>
        <taxon>Mycobacteriales</taxon>
        <taxon>Mycobacteriaceae</taxon>
        <taxon>Mycobacterium</taxon>
    </lineage>
</organism>
<evidence type="ECO:0000313" key="2">
    <source>
        <dbReference type="Proteomes" id="UP001229081"/>
    </source>
</evidence>
<dbReference type="Proteomes" id="UP001229081">
    <property type="component" value="Unassembled WGS sequence"/>
</dbReference>
<name>A0AAJ1W715_9MYCO</name>
<reference evidence="1" key="1">
    <citation type="submission" date="2023-06" db="EMBL/GenBank/DDBJ databases">
        <title>Identification of two novel mycobacterium reveal diversities and complexities of Mycobacterium gordonae clade.</title>
        <authorList>
            <person name="Matsumoto Y."/>
            <person name="Nakamura S."/>
            <person name="Motooka D."/>
            <person name="Fukushima K."/>
        </authorList>
    </citation>
    <scope>NUCLEOTIDE SEQUENCE</scope>
    <source>
        <strain evidence="1">TY812</strain>
    </source>
</reference>
<dbReference type="AlphaFoldDB" id="A0AAJ1W715"/>
<dbReference type="RefSeq" id="WP_240743940.1">
    <property type="nucleotide sequence ID" value="NZ_JAUFSA010000004.1"/>
</dbReference>
<gene>
    <name evidence="1" type="ORF">QXL92_31675</name>
</gene>
<accession>A0AAJ1W715</accession>
<sequence length="104" mass="11315">MANNPRWAEVSAEANAVRARQAGQEQAVLARAAVAVLRMQEGPHVTRWIQALQHRIERPDATLAELSQSMYPPLTKNAYAALLRRALRGAEIAATAASSEQKGN</sequence>
<dbReference type="EMBL" id="JAUFSA010000004">
    <property type="protein sequence ID" value="MDP7739296.1"/>
    <property type="molecule type" value="Genomic_DNA"/>
</dbReference>
<proteinExistence type="predicted"/>